<dbReference type="InterPro" id="IPR012934">
    <property type="entry name" value="Znf_AD"/>
</dbReference>
<dbReference type="GO" id="GO:0005634">
    <property type="term" value="C:nucleus"/>
    <property type="evidence" value="ECO:0007669"/>
    <property type="project" value="InterPro"/>
</dbReference>
<keyword evidence="1" id="KW-0479">Metal-binding</keyword>
<proteinExistence type="predicted"/>
<evidence type="ECO:0000256" key="2">
    <source>
        <dbReference type="SAM" id="MobiDB-lite"/>
    </source>
</evidence>
<dbReference type="GO" id="GO:0008270">
    <property type="term" value="F:zinc ion binding"/>
    <property type="evidence" value="ECO:0007669"/>
    <property type="project" value="UniProtKB-UniRule"/>
</dbReference>
<feature type="region of interest" description="Disordered" evidence="2">
    <location>
        <begin position="210"/>
        <end position="231"/>
    </location>
</feature>
<sequence>METLEASRVCRLCGNKSGISINIFDEKENHVRKINAVLPIMVHEMDLLPKHMCHRCSYKLEEFYKFYVACLKTDAHLKSQLSWMRKEEESNEKIGIPMVHIENVKIKVEPIHYDAYDLDPIVENVDYINAMSSMTFPVNTGRTNGIREEIAYTTYCRCCCDKKNQRDRSMPSEFRKINDRCNEGSRRKENETKTTGDSLEIVRRDLLDRLSSGQESKSSRNTGKISQERKIASNRSIESNILTNPLTRILRPRKESVDYVGTKKKPYHAIRSRNADTKMADIRSACSSTSGANMATIKIEKEEKLEGRALRPRKGTIDYTGRKKRKLAENYSKDKRRKLEEGISLGTKLEIKQELFDNLEDMVTMESSESNGTRSTVKNLSDCIDRIPSSKIDHKVDASNIKRATRLESRDNLHLSKKFKSLSRIIKKKKSGKSKSNKTTSVKRVPRVSFPLKCLRSHSVYLRSGKVKKFADVGSPINGMRRNSARQRVDVRNSSGKIKRNLLNVINGTLSTTKVPASVKLIGTNVKHYCERCNISFVNKELFKLHGCYD</sequence>
<organism evidence="4 5">
    <name type="scientific">Odynerus spinipes</name>
    <dbReference type="NCBI Taxonomy" id="1348599"/>
    <lineage>
        <taxon>Eukaryota</taxon>
        <taxon>Metazoa</taxon>
        <taxon>Ecdysozoa</taxon>
        <taxon>Arthropoda</taxon>
        <taxon>Hexapoda</taxon>
        <taxon>Insecta</taxon>
        <taxon>Pterygota</taxon>
        <taxon>Neoptera</taxon>
        <taxon>Endopterygota</taxon>
        <taxon>Hymenoptera</taxon>
        <taxon>Apocrita</taxon>
        <taxon>Aculeata</taxon>
        <taxon>Vespoidea</taxon>
        <taxon>Vespidae</taxon>
        <taxon>Eumeninae</taxon>
        <taxon>Odynerus</taxon>
    </lineage>
</organism>
<gene>
    <name evidence="4" type="ORF">KPH14_001808</name>
</gene>
<dbReference type="Gene3D" id="3.40.1800.20">
    <property type="match status" value="1"/>
</dbReference>
<dbReference type="SUPFAM" id="SSF57716">
    <property type="entry name" value="Glucocorticoid receptor-like (DNA-binding domain)"/>
    <property type="match status" value="1"/>
</dbReference>
<reference evidence="4" key="1">
    <citation type="submission" date="2021-08" db="EMBL/GenBank/DDBJ databases">
        <authorList>
            <person name="Misof B."/>
            <person name="Oliver O."/>
            <person name="Podsiadlowski L."/>
            <person name="Donath A."/>
            <person name="Peters R."/>
            <person name="Mayer C."/>
            <person name="Rust J."/>
            <person name="Gunkel S."/>
            <person name="Lesny P."/>
            <person name="Martin S."/>
            <person name="Oeyen J.P."/>
            <person name="Petersen M."/>
            <person name="Panagiotis P."/>
            <person name="Wilbrandt J."/>
            <person name="Tanja T."/>
        </authorList>
    </citation>
    <scope>NUCLEOTIDE SEQUENCE</scope>
    <source>
        <strain evidence="4">GBR_01_08_01A</strain>
        <tissue evidence="4">Thorax + abdomen</tissue>
    </source>
</reference>
<evidence type="ECO:0000313" key="5">
    <source>
        <dbReference type="Proteomes" id="UP001258017"/>
    </source>
</evidence>
<feature type="binding site" evidence="1">
    <location>
        <position position="53"/>
    </location>
    <ligand>
        <name>Zn(2+)</name>
        <dbReference type="ChEBI" id="CHEBI:29105"/>
    </ligand>
</feature>
<keyword evidence="1" id="KW-0862">Zinc</keyword>
<keyword evidence="1" id="KW-0863">Zinc-finger</keyword>
<dbReference type="Proteomes" id="UP001258017">
    <property type="component" value="Unassembled WGS sequence"/>
</dbReference>
<dbReference type="PROSITE" id="PS51915">
    <property type="entry name" value="ZAD"/>
    <property type="match status" value="1"/>
</dbReference>
<feature type="domain" description="ZAD" evidence="3">
    <location>
        <begin position="8"/>
        <end position="80"/>
    </location>
</feature>
<reference evidence="4" key="2">
    <citation type="journal article" date="2023" name="Commun. Biol.">
        <title>Intrasexual cuticular hydrocarbon dimorphism in a wasp sheds light on hydrocarbon biosynthesis genes in Hymenoptera.</title>
        <authorList>
            <person name="Moris V.C."/>
            <person name="Podsiadlowski L."/>
            <person name="Martin S."/>
            <person name="Oeyen J.P."/>
            <person name="Donath A."/>
            <person name="Petersen M."/>
            <person name="Wilbrandt J."/>
            <person name="Misof B."/>
            <person name="Liedtke D."/>
            <person name="Thamm M."/>
            <person name="Scheiner R."/>
            <person name="Schmitt T."/>
            <person name="Niehuis O."/>
        </authorList>
    </citation>
    <scope>NUCLEOTIDE SEQUENCE</scope>
    <source>
        <strain evidence="4">GBR_01_08_01A</strain>
    </source>
</reference>
<accession>A0AAD9S0J6</accession>
<evidence type="ECO:0000259" key="3">
    <source>
        <dbReference type="PROSITE" id="PS51915"/>
    </source>
</evidence>
<dbReference type="AlphaFoldDB" id="A0AAD9S0J6"/>
<feature type="binding site" evidence="1">
    <location>
        <position position="56"/>
    </location>
    <ligand>
        <name>Zn(2+)</name>
        <dbReference type="ChEBI" id="CHEBI:29105"/>
    </ligand>
</feature>
<comment type="caution">
    <text evidence="4">The sequence shown here is derived from an EMBL/GenBank/DDBJ whole genome shotgun (WGS) entry which is preliminary data.</text>
</comment>
<feature type="binding site" evidence="1">
    <location>
        <position position="13"/>
    </location>
    <ligand>
        <name>Zn(2+)</name>
        <dbReference type="ChEBI" id="CHEBI:29105"/>
    </ligand>
</feature>
<name>A0AAD9S0J6_9HYME</name>
<dbReference type="EMBL" id="JAIFRP010000002">
    <property type="protein sequence ID" value="KAK2588953.1"/>
    <property type="molecule type" value="Genomic_DNA"/>
</dbReference>
<evidence type="ECO:0000313" key="4">
    <source>
        <dbReference type="EMBL" id="KAK2588953.1"/>
    </source>
</evidence>
<feature type="binding site" evidence="1">
    <location>
        <position position="10"/>
    </location>
    <ligand>
        <name>Zn(2+)</name>
        <dbReference type="ChEBI" id="CHEBI:29105"/>
    </ligand>
</feature>
<evidence type="ECO:0000256" key="1">
    <source>
        <dbReference type="PROSITE-ProRule" id="PRU01263"/>
    </source>
</evidence>
<feature type="compositionally biased region" description="Polar residues" evidence="2">
    <location>
        <begin position="211"/>
        <end position="225"/>
    </location>
</feature>
<dbReference type="Pfam" id="PF07776">
    <property type="entry name" value="zf-AD"/>
    <property type="match status" value="1"/>
</dbReference>
<dbReference type="SMART" id="SM00868">
    <property type="entry name" value="zf-AD"/>
    <property type="match status" value="1"/>
</dbReference>
<protein>
    <recommendedName>
        <fullName evidence="3">ZAD domain-containing protein</fullName>
    </recommendedName>
</protein>
<keyword evidence="5" id="KW-1185">Reference proteome</keyword>